<dbReference type="InterPro" id="IPR023210">
    <property type="entry name" value="NADP_OxRdtase_dom"/>
</dbReference>
<comment type="caution">
    <text evidence="2">The sequence shown here is derived from an EMBL/GenBank/DDBJ whole genome shotgun (WGS) entry which is preliminary data.</text>
</comment>
<dbReference type="EMBL" id="APNK01000005">
    <property type="protein sequence ID" value="KEZ78259.1"/>
    <property type="molecule type" value="Genomic_DNA"/>
</dbReference>
<dbReference type="GO" id="GO:0005829">
    <property type="term" value="C:cytosol"/>
    <property type="evidence" value="ECO:0007669"/>
    <property type="project" value="TreeGrafter"/>
</dbReference>
<dbReference type="PATRIC" id="fig|1304275.5.peg.1050"/>
<dbReference type="PANTHER" id="PTHR42686:SF1">
    <property type="entry name" value="GH17980P-RELATED"/>
    <property type="match status" value="1"/>
</dbReference>
<proteinExistence type="predicted"/>
<organism evidence="2 3">
    <name type="scientific">Salinisphaera hydrothermalis (strain C41B8)</name>
    <dbReference type="NCBI Taxonomy" id="1304275"/>
    <lineage>
        <taxon>Bacteria</taxon>
        <taxon>Pseudomonadati</taxon>
        <taxon>Pseudomonadota</taxon>
        <taxon>Gammaproteobacteria</taxon>
        <taxon>Salinisphaerales</taxon>
        <taxon>Salinisphaeraceae</taxon>
        <taxon>Salinisphaera</taxon>
    </lineage>
</organism>
<dbReference type="GO" id="GO:0016491">
    <property type="term" value="F:oxidoreductase activity"/>
    <property type="evidence" value="ECO:0007669"/>
    <property type="project" value="InterPro"/>
</dbReference>
<dbReference type="eggNOG" id="COG0667">
    <property type="taxonomic scope" value="Bacteria"/>
</dbReference>
<dbReference type="STRING" id="1304275.C41B8_05138"/>
<evidence type="ECO:0000313" key="3">
    <source>
        <dbReference type="Proteomes" id="UP000028302"/>
    </source>
</evidence>
<dbReference type="PANTHER" id="PTHR42686">
    <property type="entry name" value="GH17980P-RELATED"/>
    <property type="match status" value="1"/>
</dbReference>
<accession>A0A084INH5</accession>
<evidence type="ECO:0000259" key="1">
    <source>
        <dbReference type="Pfam" id="PF00248"/>
    </source>
</evidence>
<dbReference type="InterPro" id="IPR036812">
    <property type="entry name" value="NAD(P)_OxRdtase_dom_sf"/>
</dbReference>
<protein>
    <submittedName>
        <fullName evidence="2">Pyridoxal 4-dehydrogenase</fullName>
    </submittedName>
</protein>
<dbReference type="Gene3D" id="3.20.20.100">
    <property type="entry name" value="NADP-dependent oxidoreductase domain"/>
    <property type="match status" value="1"/>
</dbReference>
<sequence>MSDFKHSGPTLDRMGFGGAPLGDMYAHSDDDRARETLATAWQHGIRYYDTAPHYGAGLSEQRFGSFLARKPRSEYVLSTKVGRVLEPAEEPEATGPFVGGLYFKRRLDYSYDGAKQAVHDSLQRMGVGYLDIVYIHDLSPDALGDAWTDYFATAMAGAARALTEMRDQGLIHGWGLGVNTIEPCLRALDEADPDVFLLATQYHLLNTAGADELFPRCLDRDVSVVVGAPFGSGLLAGGDHYLYQKATEESIRTRDRMAEICRGHGVDLKAAALQFSAAHPAVDSIIPGASKPERIPQNKALFETDIPAELWAEFKREGLLPASAYVPD</sequence>
<dbReference type="Pfam" id="PF00248">
    <property type="entry name" value="Aldo_ket_red"/>
    <property type="match status" value="1"/>
</dbReference>
<reference evidence="2 3" key="1">
    <citation type="submission" date="2013-03" db="EMBL/GenBank/DDBJ databases">
        <title>Salinisphaera hydrothermalis C41B8 Genome Sequencing.</title>
        <authorList>
            <person name="Li C."/>
            <person name="Lai Q."/>
            <person name="Shao Z."/>
        </authorList>
    </citation>
    <scope>NUCLEOTIDE SEQUENCE [LARGE SCALE GENOMIC DNA]</scope>
    <source>
        <strain evidence="2 3">C41B8</strain>
    </source>
</reference>
<dbReference type="OrthoDB" id="9768851at2"/>
<evidence type="ECO:0000313" key="2">
    <source>
        <dbReference type="EMBL" id="KEZ78259.1"/>
    </source>
</evidence>
<gene>
    <name evidence="2" type="ORF">C41B8_05138</name>
</gene>
<feature type="domain" description="NADP-dependent oxidoreductase" evidence="1">
    <location>
        <begin position="13"/>
        <end position="314"/>
    </location>
</feature>
<dbReference type="RefSeq" id="WP_051883117.1">
    <property type="nucleotide sequence ID" value="NZ_APNK01000005.1"/>
</dbReference>
<keyword evidence="3" id="KW-1185">Reference proteome</keyword>
<name>A0A084INH5_SALHC</name>
<dbReference type="AlphaFoldDB" id="A0A084INH5"/>
<dbReference type="SUPFAM" id="SSF51430">
    <property type="entry name" value="NAD(P)-linked oxidoreductase"/>
    <property type="match status" value="1"/>
</dbReference>
<dbReference type="CDD" id="cd19152">
    <property type="entry name" value="AKR_AKR15A"/>
    <property type="match status" value="1"/>
</dbReference>
<dbReference type="InterPro" id="IPR020471">
    <property type="entry name" value="AKR"/>
</dbReference>
<dbReference type="Proteomes" id="UP000028302">
    <property type="component" value="Unassembled WGS sequence"/>
</dbReference>